<proteinExistence type="predicted"/>
<dbReference type="AlphaFoldDB" id="A0A1G9LX21"/>
<feature type="domain" description="N-acetyltransferase" evidence="1">
    <location>
        <begin position="19"/>
        <end position="186"/>
    </location>
</feature>
<name>A0A1G9LX21_9ACTN</name>
<evidence type="ECO:0000313" key="2">
    <source>
        <dbReference type="EMBL" id="SDL66518.1"/>
    </source>
</evidence>
<dbReference type="InterPro" id="IPR000182">
    <property type="entry name" value="GNAT_dom"/>
</dbReference>
<evidence type="ECO:0000259" key="1">
    <source>
        <dbReference type="PROSITE" id="PS51186"/>
    </source>
</evidence>
<dbReference type="PANTHER" id="PTHR42791">
    <property type="entry name" value="GNAT FAMILY ACETYLTRANSFERASE"/>
    <property type="match status" value="1"/>
</dbReference>
<dbReference type="PANTHER" id="PTHR42791:SF1">
    <property type="entry name" value="N-ACETYLTRANSFERASE DOMAIN-CONTAINING PROTEIN"/>
    <property type="match status" value="1"/>
</dbReference>
<reference evidence="3" key="1">
    <citation type="submission" date="2016-10" db="EMBL/GenBank/DDBJ databases">
        <authorList>
            <person name="Varghese N."/>
            <person name="Submissions S."/>
        </authorList>
    </citation>
    <scope>NUCLEOTIDE SEQUENCE [LARGE SCALE GENOMIC DNA]</scope>
    <source>
        <strain evidence="3">CGMCC 4.3147</strain>
    </source>
</reference>
<dbReference type="SUPFAM" id="SSF55729">
    <property type="entry name" value="Acyl-CoA N-acyltransferases (Nat)"/>
    <property type="match status" value="1"/>
</dbReference>
<organism evidence="2 3">
    <name type="scientific">Glycomyces sambucus</name>
    <dbReference type="NCBI Taxonomy" id="380244"/>
    <lineage>
        <taxon>Bacteria</taxon>
        <taxon>Bacillati</taxon>
        <taxon>Actinomycetota</taxon>
        <taxon>Actinomycetes</taxon>
        <taxon>Glycomycetales</taxon>
        <taxon>Glycomycetaceae</taxon>
        <taxon>Glycomyces</taxon>
    </lineage>
</organism>
<keyword evidence="3" id="KW-1185">Reference proteome</keyword>
<dbReference type="Gene3D" id="3.40.630.30">
    <property type="match status" value="1"/>
</dbReference>
<dbReference type="EMBL" id="FNGF01000008">
    <property type="protein sequence ID" value="SDL66518.1"/>
    <property type="molecule type" value="Genomic_DNA"/>
</dbReference>
<dbReference type="InterPro" id="IPR016181">
    <property type="entry name" value="Acyl_CoA_acyltransferase"/>
</dbReference>
<dbReference type="Pfam" id="PF00583">
    <property type="entry name" value="Acetyltransf_1"/>
    <property type="match status" value="1"/>
</dbReference>
<protein>
    <submittedName>
        <fullName evidence="2">Acetyltransferase (GNAT) family protein</fullName>
    </submittedName>
</protein>
<dbReference type="RefSeq" id="WP_091053893.1">
    <property type="nucleotide sequence ID" value="NZ_FNGF01000008.1"/>
</dbReference>
<dbReference type="InterPro" id="IPR052523">
    <property type="entry name" value="Trichothecene_AcTrans"/>
</dbReference>
<evidence type="ECO:0000313" key="3">
    <source>
        <dbReference type="Proteomes" id="UP000198662"/>
    </source>
</evidence>
<dbReference type="OrthoDB" id="7057833at2"/>
<sequence>MNADTTYAPGTGRAGVVTGVLASAFEGDALAAWLFPDLARRAGYQEGFYRSLLEHPGAESYLAGESGASIWLRLGAGESLRQDGPTAGPLARLAGLGAALAQRHPVDPHLYLAVMGVAAGFQGRGIGSALLERRLELADRDGEAAYLEASSPGSRALYLRHGFADLGEPVRFEDAPPIFPMWRNAAAVK</sequence>
<keyword evidence="2" id="KW-0808">Transferase</keyword>
<dbReference type="CDD" id="cd04301">
    <property type="entry name" value="NAT_SF"/>
    <property type="match status" value="1"/>
</dbReference>
<dbReference type="Proteomes" id="UP000198662">
    <property type="component" value="Unassembled WGS sequence"/>
</dbReference>
<dbReference type="STRING" id="380244.SAMN05216298_4702"/>
<dbReference type="GO" id="GO:0016747">
    <property type="term" value="F:acyltransferase activity, transferring groups other than amino-acyl groups"/>
    <property type="evidence" value="ECO:0007669"/>
    <property type="project" value="InterPro"/>
</dbReference>
<accession>A0A1G9LX21</accession>
<gene>
    <name evidence="2" type="ORF">SAMN05216298_4702</name>
</gene>
<dbReference type="PROSITE" id="PS51186">
    <property type="entry name" value="GNAT"/>
    <property type="match status" value="1"/>
</dbReference>